<dbReference type="PROSITE" id="PS50886">
    <property type="entry name" value="TRBD"/>
    <property type="match status" value="1"/>
</dbReference>
<reference evidence="5 6" key="1">
    <citation type="submission" date="2016-01" db="EMBL/GenBank/DDBJ databases">
        <authorList>
            <person name="Mitreva M."/>
            <person name="Pepin K.H."/>
            <person name="Mihindukulasuriya K.A."/>
            <person name="Fulton R."/>
            <person name="Fronick C."/>
            <person name="O'Laughlin M."/>
            <person name="Miner T."/>
            <person name="Herter B."/>
            <person name="Rosa B.A."/>
            <person name="Cordes M."/>
            <person name="Tomlinson C."/>
            <person name="Wollam A."/>
            <person name="Palsikar V.B."/>
            <person name="Mardis E.R."/>
            <person name="Wilson R.K."/>
        </authorList>
    </citation>
    <scope>NUCLEOTIDE SEQUENCE [LARGE SCALE GENOMIC DNA]</scope>
    <source>
        <strain evidence="5 6">KA00071</strain>
    </source>
</reference>
<dbReference type="CDD" id="cd02796">
    <property type="entry name" value="tRNA_bind_bactPheRS"/>
    <property type="match status" value="1"/>
</dbReference>
<dbReference type="Pfam" id="PF01588">
    <property type="entry name" value="tRNA_bind"/>
    <property type="match status" value="1"/>
</dbReference>
<dbReference type="SUPFAM" id="SSF50249">
    <property type="entry name" value="Nucleic acid-binding proteins"/>
    <property type="match status" value="1"/>
</dbReference>
<keyword evidence="6" id="KW-1185">Reference proteome</keyword>
<proteinExistence type="predicted"/>
<dbReference type="EMBL" id="LSDB01000010">
    <property type="protein sequence ID" value="KXB58476.1"/>
    <property type="molecule type" value="Genomic_DNA"/>
</dbReference>
<evidence type="ECO:0000256" key="3">
    <source>
        <dbReference type="PROSITE-ProRule" id="PRU00209"/>
    </source>
</evidence>
<dbReference type="InterPro" id="IPR037154">
    <property type="entry name" value="YtpR-like_sf"/>
</dbReference>
<dbReference type="InterPro" id="IPR027855">
    <property type="entry name" value="DUF4479"/>
</dbReference>
<evidence type="ECO:0000259" key="4">
    <source>
        <dbReference type="PROSITE" id="PS50886"/>
    </source>
</evidence>
<dbReference type="Proteomes" id="UP000070467">
    <property type="component" value="Unassembled WGS sequence"/>
</dbReference>
<name>A0ABR5TME9_9BACL</name>
<protein>
    <submittedName>
        <fullName evidence="5">tRNA binding domain protein</fullName>
    </submittedName>
</protein>
<dbReference type="InterPro" id="IPR012340">
    <property type="entry name" value="NA-bd_OB-fold"/>
</dbReference>
<evidence type="ECO:0000313" key="6">
    <source>
        <dbReference type="Proteomes" id="UP000070467"/>
    </source>
</evidence>
<evidence type="ECO:0000256" key="2">
    <source>
        <dbReference type="ARBA" id="ARBA00022884"/>
    </source>
</evidence>
<accession>A0ABR5TME9</accession>
<keyword evidence="1 3" id="KW-0820">tRNA-binding</keyword>
<dbReference type="InterPro" id="IPR033714">
    <property type="entry name" value="tRNA_bind_bactPheRS"/>
</dbReference>
<evidence type="ECO:0000256" key="1">
    <source>
        <dbReference type="ARBA" id="ARBA00022555"/>
    </source>
</evidence>
<dbReference type="Gene3D" id="3.30.1940.10">
    <property type="entry name" value="YtpR-like"/>
    <property type="match status" value="1"/>
</dbReference>
<organism evidence="5 6">
    <name type="scientific">Gemelliphila asaccharolytica</name>
    <dbReference type="NCBI Taxonomy" id="502393"/>
    <lineage>
        <taxon>Bacteria</taxon>
        <taxon>Bacillati</taxon>
        <taxon>Bacillota</taxon>
        <taxon>Bacilli</taxon>
        <taxon>Bacillales</taxon>
        <taxon>Gemellaceae</taxon>
        <taxon>Gemelliphila</taxon>
    </lineage>
</organism>
<comment type="caution">
    <text evidence="5">The sequence shown here is derived from an EMBL/GenBank/DDBJ whole genome shotgun (WGS) entry which is preliminary data.</text>
</comment>
<dbReference type="Pfam" id="PF14794">
    <property type="entry name" value="DUF4479"/>
    <property type="match status" value="1"/>
</dbReference>
<evidence type="ECO:0000313" key="5">
    <source>
        <dbReference type="EMBL" id="KXB58476.1"/>
    </source>
</evidence>
<sequence>MQIFYNKDVLGETLIIRIKEAEKVTYEMQKNTALIYDEKKHLVGLNIFNVENLNLEGKGIINLNEGQKEILESRLKKINIKLDFDSTNDENFVVGEVLTKEKHPNADKLSVTTVKVGKDEILQIVCGAKNVAAGQRVVVAKIGAIMPNGLLIKKSKLRGIESFGMLCSKKELAIEQKQEEKGILVLDEKAEVGKKFSEITL</sequence>
<gene>
    <name evidence="5" type="ORF">HMPREF1871_00459</name>
</gene>
<dbReference type="NCBIfam" id="NF045760">
    <property type="entry name" value="YtpR"/>
    <property type="match status" value="1"/>
</dbReference>
<keyword evidence="2 3" id="KW-0694">RNA-binding</keyword>
<feature type="domain" description="TRNA-binding" evidence="4">
    <location>
        <begin position="86"/>
        <end position="197"/>
    </location>
</feature>
<dbReference type="Gene3D" id="2.40.50.140">
    <property type="entry name" value="Nucleic acid-binding proteins"/>
    <property type="match status" value="1"/>
</dbReference>
<dbReference type="InterPro" id="IPR002547">
    <property type="entry name" value="tRNA-bd_dom"/>
</dbReference>
<dbReference type="RefSeq" id="WP_066129519.1">
    <property type="nucleotide sequence ID" value="NZ_KQ959863.1"/>
</dbReference>